<dbReference type="EMBL" id="CAQQ02097866">
    <property type="status" value="NOT_ANNOTATED_CDS"/>
    <property type="molecule type" value="Genomic_DNA"/>
</dbReference>
<keyword evidence="2" id="KW-1185">Reference proteome</keyword>
<sequence>MKRSIMLVNCYNDTIPSADTACAIIWLRKLDSIIPDVELQSAYEGRVLQLIIAVVCMNREWCISTTIQI</sequence>
<dbReference type="HOGENOM" id="CLU_2778755_0_0_1"/>
<organism evidence="1 2">
    <name type="scientific">Megaselia scalaris</name>
    <name type="common">Humpbacked fly</name>
    <name type="synonym">Phora scalaris</name>
    <dbReference type="NCBI Taxonomy" id="36166"/>
    <lineage>
        <taxon>Eukaryota</taxon>
        <taxon>Metazoa</taxon>
        <taxon>Ecdysozoa</taxon>
        <taxon>Arthropoda</taxon>
        <taxon>Hexapoda</taxon>
        <taxon>Insecta</taxon>
        <taxon>Pterygota</taxon>
        <taxon>Neoptera</taxon>
        <taxon>Endopterygota</taxon>
        <taxon>Diptera</taxon>
        <taxon>Brachycera</taxon>
        <taxon>Muscomorpha</taxon>
        <taxon>Platypezoidea</taxon>
        <taxon>Phoridae</taxon>
        <taxon>Megaseliini</taxon>
        <taxon>Megaselia</taxon>
    </lineage>
</organism>
<name>T1GFS8_MEGSC</name>
<reference evidence="2" key="1">
    <citation type="submission" date="2013-02" db="EMBL/GenBank/DDBJ databases">
        <authorList>
            <person name="Hughes D."/>
        </authorList>
    </citation>
    <scope>NUCLEOTIDE SEQUENCE</scope>
    <source>
        <strain>Durham</strain>
        <strain evidence="2">NC isolate 2 -- Noor lab</strain>
    </source>
</reference>
<reference evidence="1" key="2">
    <citation type="submission" date="2015-06" db="UniProtKB">
        <authorList>
            <consortium name="EnsemblMetazoa"/>
        </authorList>
    </citation>
    <scope>IDENTIFICATION</scope>
</reference>
<accession>T1GFS8</accession>
<protein>
    <submittedName>
        <fullName evidence="1">Uncharacterized protein</fullName>
    </submittedName>
</protein>
<dbReference type="Proteomes" id="UP000015102">
    <property type="component" value="Unassembled WGS sequence"/>
</dbReference>
<dbReference type="AlphaFoldDB" id="T1GFS8"/>
<dbReference type="EnsemblMetazoa" id="MESCA002228-RA">
    <property type="protein sequence ID" value="MESCA002228-PA"/>
    <property type="gene ID" value="MESCA002228"/>
</dbReference>
<evidence type="ECO:0000313" key="1">
    <source>
        <dbReference type="EnsemblMetazoa" id="MESCA002228-PA"/>
    </source>
</evidence>
<proteinExistence type="predicted"/>
<evidence type="ECO:0000313" key="2">
    <source>
        <dbReference type="Proteomes" id="UP000015102"/>
    </source>
</evidence>